<dbReference type="EMBL" id="BLXT01007934">
    <property type="protein sequence ID" value="GFO44203.1"/>
    <property type="molecule type" value="Genomic_DNA"/>
</dbReference>
<keyword evidence="3" id="KW-1185">Reference proteome</keyword>
<name>A0AAV4DJ00_9GAST</name>
<dbReference type="AlphaFoldDB" id="A0AAV4DJ00"/>
<dbReference type="Proteomes" id="UP000735302">
    <property type="component" value="Unassembled WGS sequence"/>
</dbReference>
<comment type="caution">
    <text evidence="2">The sequence shown here is derived from an EMBL/GenBank/DDBJ whole genome shotgun (WGS) entry which is preliminary data.</text>
</comment>
<reference evidence="2 3" key="1">
    <citation type="journal article" date="2021" name="Elife">
        <title>Chloroplast acquisition without the gene transfer in kleptoplastic sea slugs, Plakobranchus ocellatus.</title>
        <authorList>
            <person name="Maeda T."/>
            <person name="Takahashi S."/>
            <person name="Yoshida T."/>
            <person name="Shimamura S."/>
            <person name="Takaki Y."/>
            <person name="Nagai Y."/>
            <person name="Toyoda A."/>
            <person name="Suzuki Y."/>
            <person name="Arimoto A."/>
            <person name="Ishii H."/>
            <person name="Satoh N."/>
            <person name="Nishiyama T."/>
            <person name="Hasebe M."/>
            <person name="Maruyama T."/>
            <person name="Minagawa J."/>
            <person name="Obokata J."/>
            <person name="Shigenobu S."/>
        </authorList>
    </citation>
    <scope>NUCLEOTIDE SEQUENCE [LARGE SCALE GENOMIC DNA]</scope>
</reference>
<evidence type="ECO:0000256" key="1">
    <source>
        <dbReference type="SAM" id="MobiDB-lite"/>
    </source>
</evidence>
<feature type="region of interest" description="Disordered" evidence="1">
    <location>
        <begin position="20"/>
        <end position="40"/>
    </location>
</feature>
<protein>
    <submittedName>
        <fullName evidence="2">Uncharacterized protein</fullName>
    </submittedName>
</protein>
<sequence length="162" mass="17839">MIMSHPAPSSLTLPHASLQQGDLRLSGNPPGRGDGGGARTLDGGIPLNLRADSLDTVTLASFSMEGVFRLEFTASAFTSHTKTVNMDLPYETMNGELSVRCFMHYEKLRFGSRDNIITIGDGKVHRPDASIPRKKWSSVDFKTHKITPLIQRRLTDDTRIDG</sequence>
<organism evidence="2 3">
    <name type="scientific">Plakobranchus ocellatus</name>
    <dbReference type="NCBI Taxonomy" id="259542"/>
    <lineage>
        <taxon>Eukaryota</taxon>
        <taxon>Metazoa</taxon>
        <taxon>Spiralia</taxon>
        <taxon>Lophotrochozoa</taxon>
        <taxon>Mollusca</taxon>
        <taxon>Gastropoda</taxon>
        <taxon>Heterobranchia</taxon>
        <taxon>Euthyneura</taxon>
        <taxon>Panpulmonata</taxon>
        <taxon>Sacoglossa</taxon>
        <taxon>Placobranchoidea</taxon>
        <taxon>Plakobranchidae</taxon>
        <taxon>Plakobranchus</taxon>
    </lineage>
</organism>
<evidence type="ECO:0000313" key="3">
    <source>
        <dbReference type="Proteomes" id="UP000735302"/>
    </source>
</evidence>
<evidence type="ECO:0000313" key="2">
    <source>
        <dbReference type="EMBL" id="GFO44203.1"/>
    </source>
</evidence>
<accession>A0AAV4DJ00</accession>
<gene>
    <name evidence="2" type="ORF">PoB_007070800</name>
</gene>
<proteinExistence type="predicted"/>